<proteinExistence type="predicted"/>
<organism evidence="1 2">
    <name type="scientific">Rangifer tarandus platyrhynchus</name>
    <name type="common">Svalbard reindeer</name>
    <dbReference type="NCBI Taxonomy" id="3082113"/>
    <lineage>
        <taxon>Eukaryota</taxon>
        <taxon>Metazoa</taxon>
        <taxon>Chordata</taxon>
        <taxon>Craniata</taxon>
        <taxon>Vertebrata</taxon>
        <taxon>Euteleostomi</taxon>
        <taxon>Mammalia</taxon>
        <taxon>Eutheria</taxon>
        <taxon>Laurasiatheria</taxon>
        <taxon>Artiodactyla</taxon>
        <taxon>Ruminantia</taxon>
        <taxon>Pecora</taxon>
        <taxon>Cervidae</taxon>
        <taxon>Odocoileinae</taxon>
        <taxon>Rangifer</taxon>
    </lineage>
</organism>
<sequence length="68" mass="6893">MAAMGPVSSSCFWQDGQGGPGEAEGQPRGVWGWGPSFPPACRVHPQASTFAVILAASLAPLTTFSACG</sequence>
<protein>
    <submittedName>
        <fullName evidence="1">Uncharacterized protein</fullName>
    </submittedName>
</protein>
<evidence type="ECO:0000313" key="2">
    <source>
        <dbReference type="Proteomes" id="UP001162501"/>
    </source>
</evidence>
<evidence type="ECO:0000313" key="1">
    <source>
        <dbReference type="EMBL" id="CAI9693144.1"/>
    </source>
</evidence>
<dbReference type="Proteomes" id="UP001162501">
    <property type="component" value="Chromosome 11"/>
</dbReference>
<dbReference type="EMBL" id="OX596095">
    <property type="protein sequence ID" value="CAI9693144.1"/>
    <property type="molecule type" value="Genomic_DNA"/>
</dbReference>
<name>A0ACB0DY94_RANTA</name>
<reference evidence="1" key="1">
    <citation type="submission" date="2023-05" db="EMBL/GenBank/DDBJ databases">
        <authorList>
            <consortium name="ELIXIR-Norway"/>
        </authorList>
    </citation>
    <scope>NUCLEOTIDE SEQUENCE</scope>
</reference>
<accession>A0ACB0DY94</accession>
<gene>
    <name evidence="1" type="ORF">MRATA1EN3_LOCUS4357</name>
</gene>